<dbReference type="Pfam" id="PF07282">
    <property type="entry name" value="Cas12f1-like_TNB"/>
    <property type="match status" value="1"/>
</dbReference>
<dbReference type="InterPro" id="IPR001959">
    <property type="entry name" value="Transposase"/>
</dbReference>
<name>A0ABN0ZDQ9_9ACTN</name>
<keyword evidence="12" id="KW-1185">Reference proteome</keyword>
<feature type="domain" description="Cas12f1-like TNB" evidence="9">
    <location>
        <begin position="377"/>
        <end position="443"/>
    </location>
</feature>
<reference evidence="11 12" key="1">
    <citation type="journal article" date="2019" name="Int. J. Syst. Evol. Microbiol.">
        <title>The Global Catalogue of Microorganisms (GCM) 10K type strain sequencing project: providing services to taxonomists for standard genome sequencing and annotation.</title>
        <authorList>
            <consortium name="The Broad Institute Genomics Platform"/>
            <consortium name="The Broad Institute Genome Sequencing Center for Infectious Disease"/>
            <person name="Wu L."/>
            <person name="Ma J."/>
        </authorList>
    </citation>
    <scope>NUCLEOTIDE SEQUENCE [LARGE SCALE GENOMIC DNA]</scope>
    <source>
        <strain evidence="11 12">JCM 10649</strain>
    </source>
</reference>
<evidence type="ECO:0000256" key="3">
    <source>
        <dbReference type="ARBA" id="ARBA00022723"/>
    </source>
</evidence>
<keyword evidence="11" id="KW-0255">Endonuclease</keyword>
<dbReference type="Pfam" id="PF12323">
    <property type="entry name" value="HTH_OrfB_IS605"/>
    <property type="match status" value="1"/>
</dbReference>
<dbReference type="InterPro" id="IPR021027">
    <property type="entry name" value="Transposase_put_HTH"/>
</dbReference>
<comment type="caution">
    <text evidence="11">The sequence shown here is derived from an EMBL/GenBank/DDBJ whole genome shotgun (WGS) entry which is preliminary data.</text>
</comment>
<evidence type="ECO:0000259" key="8">
    <source>
        <dbReference type="Pfam" id="PF01385"/>
    </source>
</evidence>
<keyword evidence="4" id="KW-0862">Zinc</keyword>
<comment type="similarity">
    <text evidence="1">In the C-terminal section; belongs to the transposase 35 family.</text>
</comment>
<feature type="domain" description="Transposase putative helix-turn-helix" evidence="10">
    <location>
        <begin position="1"/>
        <end position="47"/>
    </location>
</feature>
<gene>
    <name evidence="11" type="primary">tnpB</name>
    <name evidence="11" type="ORF">GCM10009544_03950</name>
</gene>
<dbReference type="Proteomes" id="UP001499895">
    <property type="component" value="Unassembled WGS sequence"/>
</dbReference>
<protein>
    <submittedName>
        <fullName evidence="11">IS607 family element RNA-guided endonuclease TnpB</fullName>
    </submittedName>
</protein>
<dbReference type="NCBIfam" id="NF040570">
    <property type="entry name" value="guided_TnpB"/>
    <property type="match status" value="1"/>
</dbReference>
<feature type="domain" description="Probable transposase IS891/IS1136/IS1341" evidence="8">
    <location>
        <begin position="233"/>
        <end position="348"/>
    </location>
</feature>
<accession>A0ABN0ZDQ9</accession>
<evidence type="ECO:0000256" key="6">
    <source>
        <dbReference type="ARBA" id="ARBA00023172"/>
    </source>
</evidence>
<organism evidence="11 12">
    <name type="scientific">Streptomyces stramineus</name>
    <dbReference type="NCBI Taxonomy" id="173861"/>
    <lineage>
        <taxon>Bacteria</taxon>
        <taxon>Bacillati</taxon>
        <taxon>Actinomycetota</taxon>
        <taxon>Actinomycetes</taxon>
        <taxon>Kitasatosporales</taxon>
        <taxon>Streptomycetaceae</taxon>
        <taxon>Streptomyces</taxon>
    </lineage>
</organism>
<keyword evidence="2" id="KW-0815">Transposition</keyword>
<evidence type="ECO:0000256" key="4">
    <source>
        <dbReference type="ARBA" id="ARBA00022833"/>
    </source>
</evidence>
<feature type="compositionally biased region" description="Polar residues" evidence="7">
    <location>
        <begin position="497"/>
        <end position="506"/>
    </location>
</feature>
<dbReference type="InterPro" id="IPR010095">
    <property type="entry name" value="Cas12f1-like_TNB"/>
</dbReference>
<evidence type="ECO:0000256" key="2">
    <source>
        <dbReference type="ARBA" id="ARBA00022578"/>
    </source>
</evidence>
<evidence type="ECO:0000256" key="5">
    <source>
        <dbReference type="ARBA" id="ARBA00023125"/>
    </source>
</evidence>
<feature type="compositionally biased region" description="Basic and acidic residues" evidence="7">
    <location>
        <begin position="474"/>
        <end position="486"/>
    </location>
</feature>
<keyword evidence="5" id="KW-0238">DNA-binding</keyword>
<feature type="region of interest" description="Disordered" evidence="7">
    <location>
        <begin position="445"/>
        <end position="515"/>
    </location>
</feature>
<evidence type="ECO:0000259" key="10">
    <source>
        <dbReference type="Pfam" id="PF12323"/>
    </source>
</evidence>
<sequence length="515" mass="57882">MQREVLRAFRFALDPTGAQVEVLSRHAGAARWAFNHALGMKVAAHQQWRGEVQTLVDRGVAEPEARKRVRVPVPTKPVIQKHLNRIKGDSRREELPEGFHGPVRPCPWWHEVNTHTFQSAFIDADTAWKNWLSSLAGKRKGRKVGYPRFKKKGRARDSFRLHHDVKKPGIRLAGYRRLRLPTIGEVRLHDSGKRLARLVDRGEAVVQSVTVSRGGHRWYASVLCKITMNIPDKPTRRQAGRGRVGVDLGVKHLAALSKPLDPDDPHTQYIANPRHMRRAEKRLVKAQRALSRTQKGSARREKAKRRLGRLHHEMAVRRESALHAVTKQLATRFAAVAVEDLNVAGMTSSARGTIETPGKRVRQKAGLNRALLDAAPGEFRRQLTYKTSWYGSKLAVLDRWWPSSKTCSDCGWQNPRLTLTDRTFHCTTCGLTMDRDTNAARNIERHAVDDPSVAPGTGETQNARRASVRPAGPRADRQGAMKREDTGPPGPVPPQRSNPLTLPTPTTDHEMAKRP</sequence>
<dbReference type="GO" id="GO:0004519">
    <property type="term" value="F:endonuclease activity"/>
    <property type="evidence" value="ECO:0007669"/>
    <property type="project" value="UniProtKB-KW"/>
</dbReference>
<evidence type="ECO:0000256" key="7">
    <source>
        <dbReference type="SAM" id="MobiDB-lite"/>
    </source>
</evidence>
<evidence type="ECO:0000259" key="9">
    <source>
        <dbReference type="Pfam" id="PF07282"/>
    </source>
</evidence>
<dbReference type="Pfam" id="PF01385">
    <property type="entry name" value="OrfB_IS605"/>
    <property type="match status" value="1"/>
</dbReference>
<dbReference type="EMBL" id="BAAAHB010000002">
    <property type="protein sequence ID" value="GAA0444385.1"/>
    <property type="molecule type" value="Genomic_DNA"/>
</dbReference>
<keyword evidence="11" id="KW-0378">Hydrolase</keyword>
<keyword evidence="11" id="KW-0540">Nuclease</keyword>
<proteinExistence type="inferred from homology"/>
<keyword evidence="6" id="KW-0233">DNA recombination</keyword>
<evidence type="ECO:0000256" key="1">
    <source>
        <dbReference type="ARBA" id="ARBA00008761"/>
    </source>
</evidence>
<dbReference type="RefSeq" id="WP_344084392.1">
    <property type="nucleotide sequence ID" value="NZ_BAAAHB010000002.1"/>
</dbReference>
<evidence type="ECO:0000313" key="11">
    <source>
        <dbReference type="EMBL" id="GAA0444385.1"/>
    </source>
</evidence>
<evidence type="ECO:0000313" key="12">
    <source>
        <dbReference type="Proteomes" id="UP001499895"/>
    </source>
</evidence>
<keyword evidence="3" id="KW-0479">Metal-binding</keyword>